<dbReference type="Pfam" id="PF04672">
    <property type="entry name" value="Methyltransf_19"/>
    <property type="match status" value="1"/>
</dbReference>
<keyword evidence="1" id="KW-0489">Methyltransferase</keyword>
<dbReference type="Proteomes" id="UP001500751">
    <property type="component" value="Unassembled WGS sequence"/>
</dbReference>
<dbReference type="CDD" id="cd02440">
    <property type="entry name" value="AdoMet_MTases"/>
    <property type="match status" value="1"/>
</dbReference>
<evidence type="ECO:0000313" key="1">
    <source>
        <dbReference type="EMBL" id="GAA2039611.1"/>
    </source>
</evidence>
<proteinExistence type="predicted"/>
<dbReference type="InterPro" id="IPR029063">
    <property type="entry name" value="SAM-dependent_MTases_sf"/>
</dbReference>
<dbReference type="GO" id="GO:0008168">
    <property type="term" value="F:methyltransferase activity"/>
    <property type="evidence" value="ECO:0007669"/>
    <property type="project" value="UniProtKB-KW"/>
</dbReference>
<accession>A0ABN2UST1</accession>
<organism evidence="1 2">
    <name type="scientific">Catenulispora yoronensis</name>
    <dbReference type="NCBI Taxonomy" id="450799"/>
    <lineage>
        <taxon>Bacteria</taxon>
        <taxon>Bacillati</taxon>
        <taxon>Actinomycetota</taxon>
        <taxon>Actinomycetes</taxon>
        <taxon>Catenulisporales</taxon>
        <taxon>Catenulisporaceae</taxon>
        <taxon>Catenulispora</taxon>
    </lineage>
</organism>
<dbReference type="Gene3D" id="3.40.50.150">
    <property type="entry name" value="Vaccinia Virus protein VP39"/>
    <property type="match status" value="1"/>
</dbReference>
<dbReference type="SUPFAM" id="SSF53335">
    <property type="entry name" value="S-adenosyl-L-methionine-dependent methyltransferases"/>
    <property type="match status" value="1"/>
</dbReference>
<dbReference type="PIRSF" id="PIRSF017393">
    <property type="entry name" value="MTase_SAV2177"/>
    <property type="match status" value="1"/>
</dbReference>
<dbReference type="EMBL" id="BAAAQN010000028">
    <property type="protein sequence ID" value="GAA2039611.1"/>
    <property type="molecule type" value="Genomic_DNA"/>
</dbReference>
<sequence length="278" mass="30189">MAELAGSDVLDPDWVPPVIDTSVAHPARMYDYYLGGKDNYAADREAAEKVLAVLPEARAMALANRAFLGRAVRYLARAGVRQFLDIGTGIPGPGSTSETAHEVAPDAHIVYVDNDPIVLTHARALLAADSPGLTTVVQADLRQPDDILSHPKVREVIDFDRPVAVLLVAVLHFIRPEDEPAVIVERLKQNLAPGSYLVVSHGTGDFDPRRSEAAVRGYDKATAPFVVRDLKEVSGFFDGLDLVEPGVVQLPWWRPDGDVPEGSERIWLYAGIGRKTGS</sequence>
<dbReference type="InterPro" id="IPR006764">
    <property type="entry name" value="SAM_dep_MeTrfase_SAV2177_type"/>
</dbReference>
<dbReference type="RefSeq" id="WP_344667803.1">
    <property type="nucleotide sequence ID" value="NZ_BAAAQN010000028.1"/>
</dbReference>
<keyword evidence="1" id="KW-0808">Transferase</keyword>
<name>A0ABN2UST1_9ACTN</name>
<evidence type="ECO:0000313" key="2">
    <source>
        <dbReference type="Proteomes" id="UP001500751"/>
    </source>
</evidence>
<reference evidence="2" key="1">
    <citation type="journal article" date="2019" name="Int. J. Syst. Evol. Microbiol.">
        <title>The Global Catalogue of Microorganisms (GCM) 10K type strain sequencing project: providing services to taxonomists for standard genome sequencing and annotation.</title>
        <authorList>
            <consortium name="The Broad Institute Genomics Platform"/>
            <consortium name="The Broad Institute Genome Sequencing Center for Infectious Disease"/>
            <person name="Wu L."/>
            <person name="Ma J."/>
        </authorList>
    </citation>
    <scope>NUCLEOTIDE SEQUENCE [LARGE SCALE GENOMIC DNA]</scope>
    <source>
        <strain evidence="2">JCM 16014</strain>
    </source>
</reference>
<gene>
    <name evidence="1" type="ORF">GCM10009839_47020</name>
</gene>
<dbReference type="GO" id="GO:0032259">
    <property type="term" value="P:methylation"/>
    <property type="evidence" value="ECO:0007669"/>
    <property type="project" value="UniProtKB-KW"/>
</dbReference>
<comment type="caution">
    <text evidence="1">The sequence shown here is derived from an EMBL/GenBank/DDBJ whole genome shotgun (WGS) entry which is preliminary data.</text>
</comment>
<protein>
    <submittedName>
        <fullName evidence="1">SAM-dependent methyltransferase</fullName>
    </submittedName>
</protein>
<keyword evidence="2" id="KW-1185">Reference proteome</keyword>